<keyword evidence="9" id="KW-0539">Nucleus</keyword>
<keyword evidence="4 14" id="KW-0547">Nucleotide-binding</keyword>
<evidence type="ECO:0000313" key="18">
    <source>
        <dbReference type="Proteomes" id="UP000042958"/>
    </source>
</evidence>
<comment type="subunit">
    <text evidence="11">Heterodimer consisting of MSH2-MSH3 (MutS beta). Forms a ternary complex with MutL alpha (MLH1-PMS1).</text>
</comment>
<dbReference type="Pfam" id="PF05190">
    <property type="entry name" value="MutS_IV"/>
    <property type="match status" value="1"/>
</dbReference>
<feature type="region of interest" description="Disordered" evidence="15">
    <location>
        <begin position="1"/>
        <end position="150"/>
    </location>
</feature>
<dbReference type="Gene3D" id="1.10.1420.10">
    <property type="match status" value="2"/>
</dbReference>
<dbReference type="EMBL" id="CDHK01000003">
    <property type="protein sequence ID" value="CEO58730.1"/>
    <property type="molecule type" value="Genomic_DNA"/>
</dbReference>
<dbReference type="SUPFAM" id="SSF48334">
    <property type="entry name" value="DNA repair protein MutS, domain III"/>
    <property type="match status" value="1"/>
</dbReference>
<evidence type="ECO:0000256" key="11">
    <source>
        <dbReference type="ARBA" id="ARBA00025902"/>
    </source>
</evidence>
<dbReference type="InterPro" id="IPR016151">
    <property type="entry name" value="DNA_mismatch_repair_MutS_N"/>
</dbReference>
<feature type="compositionally biased region" description="Acidic residues" evidence="15">
    <location>
        <begin position="183"/>
        <end position="193"/>
    </location>
</feature>
<evidence type="ECO:0000256" key="12">
    <source>
        <dbReference type="ARBA" id="ARBA00029792"/>
    </source>
</evidence>
<feature type="domain" description="DNA mismatch repair proteins mutS family" evidence="16">
    <location>
        <begin position="969"/>
        <end position="985"/>
    </location>
</feature>
<dbReference type="SMART" id="SM00534">
    <property type="entry name" value="MUTSac"/>
    <property type="match status" value="1"/>
</dbReference>
<evidence type="ECO:0000256" key="10">
    <source>
        <dbReference type="ARBA" id="ARBA00025373"/>
    </source>
</evidence>
<reference evidence="18" key="1">
    <citation type="journal article" date="2015" name="Genome Announc.">
        <title>Draft genome sequence of the fungus Penicillium brasilianum MG11.</title>
        <authorList>
            <person name="Horn F."/>
            <person name="Linde J."/>
            <person name="Mattern D.J."/>
            <person name="Walther G."/>
            <person name="Guthke R."/>
            <person name="Brakhage A.A."/>
            <person name="Valiante V."/>
        </authorList>
    </citation>
    <scope>NUCLEOTIDE SEQUENCE [LARGE SCALE GENOMIC DNA]</scope>
    <source>
        <strain evidence="18">MG11</strain>
    </source>
</reference>
<dbReference type="STRING" id="104259.A0A0F7VFH9"/>
<comment type="function">
    <text evidence="10">Component of the post-replicative DNA mismatch repair system (MMR). Heterodimerizes with MSH2 to form MutS beta, which binds to DNA mismatches thereby initiating DNA repair. MSH3 provides substrate-binding and substrate specificity to the complex. When bound, the MutS beta heterodimer bends the DNA helix and shields approximately 20 base pairs. Acts mainly to repair insertion-deletion loops (IDLs) from 2 to 13 nucleotides in size, but can also repair base-base and single insertion-deletion mismatches that occur during replication. After mismatch binding, forms a ternary complex with the MutL alpha heterodimer, which is thought to be responsible for directing the downstream MMR events, including strand discrimination, excision, and resynthesis. ATP binding and hydrolysis play a pivotal role in mismatch repair functions.</text>
</comment>
<dbReference type="Pfam" id="PF05188">
    <property type="entry name" value="MutS_II"/>
    <property type="match status" value="1"/>
</dbReference>
<dbReference type="InterPro" id="IPR007861">
    <property type="entry name" value="DNA_mismatch_repair_MutS_clamp"/>
</dbReference>
<gene>
    <name evidence="17" type="ORF">PMG11_03435</name>
</gene>
<dbReference type="PANTHER" id="PTHR11361">
    <property type="entry name" value="DNA MISMATCH REPAIR PROTEIN MUTS FAMILY MEMBER"/>
    <property type="match status" value="1"/>
</dbReference>
<dbReference type="PANTHER" id="PTHR11361:SF122">
    <property type="entry name" value="DNA MISMATCH REPAIR PROTEIN MSH3"/>
    <property type="match status" value="1"/>
</dbReference>
<dbReference type="AlphaFoldDB" id="A0A0F7VFH9"/>
<keyword evidence="18" id="KW-1185">Reference proteome</keyword>
<dbReference type="GO" id="GO:0006298">
    <property type="term" value="P:mismatch repair"/>
    <property type="evidence" value="ECO:0007669"/>
    <property type="project" value="InterPro"/>
</dbReference>
<feature type="compositionally biased region" description="Polar residues" evidence="15">
    <location>
        <begin position="45"/>
        <end position="58"/>
    </location>
</feature>
<dbReference type="PROSITE" id="PS00486">
    <property type="entry name" value="DNA_MISMATCH_REPAIR_2"/>
    <property type="match status" value="1"/>
</dbReference>
<dbReference type="InterPro" id="IPR036187">
    <property type="entry name" value="DNA_mismatch_repair_MutS_sf"/>
</dbReference>
<dbReference type="InterPro" id="IPR007696">
    <property type="entry name" value="DNA_mismatch_repair_MutS_core"/>
</dbReference>
<comment type="subcellular location">
    <subcellularLocation>
        <location evidence="1">Nucleus</location>
    </subcellularLocation>
</comment>
<evidence type="ECO:0000256" key="5">
    <source>
        <dbReference type="ARBA" id="ARBA00022763"/>
    </source>
</evidence>
<dbReference type="GO" id="GO:0005634">
    <property type="term" value="C:nucleus"/>
    <property type="evidence" value="ECO:0007669"/>
    <property type="project" value="UniProtKB-SubCell"/>
</dbReference>
<dbReference type="Gene3D" id="3.30.420.110">
    <property type="entry name" value="MutS, connector domain"/>
    <property type="match status" value="1"/>
</dbReference>
<keyword evidence="7 14" id="KW-0238">DNA-binding</keyword>
<feature type="compositionally biased region" description="Polar residues" evidence="15">
    <location>
        <begin position="109"/>
        <end position="128"/>
    </location>
</feature>
<dbReference type="FunFam" id="1.10.1420.10:FF:000004">
    <property type="entry name" value="DNA mismatch repair protein Msh3"/>
    <property type="match status" value="1"/>
</dbReference>
<dbReference type="GO" id="GO:0005524">
    <property type="term" value="F:ATP binding"/>
    <property type="evidence" value="ECO:0007669"/>
    <property type="project" value="UniProtKB-UniRule"/>
</dbReference>
<keyword evidence="5 14" id="KW-0227">DNA damage</keyword>
<keyword evidence="6" id="KW-0067">ATP-binding</keyword>
<dbReference type="InterPro" id="IPR045076">
    <property type="entry name" value="MutS"/>
</dbReference>
<sequence length="1130" mass="124089">MMAPHSSQSSAPSPSLKRKQATISSFFTQRPSPTPKPATTSTDSVTENTSKQRGTSPTGPSPERKRAVSIQEHDEDEDDIVAPPSKRARTNASILGEAKTAPAEVLVNAASQLSSSQRTDVFKFQSSPAAPPPSKETKDPEEVARRKEKDKLHQKFVRKLGGPDCLIGIGRAATSDLGGAAGEAEEEEEEDEPAPPPPTTGKGAAKKGGGKLTPMEKQVIEIKRKHMDTVLVIEVGYKFRFFGEDARIAAKELGIVCIPGKFRFDEHPSEAHLDRFASASIPVHRLHVHVKRLITAGHKVGVVRQIETAALKAAGDNRNAPFVRKLTNLYTKGTYIDDVEGLEGPAAAAGGASPATGYMLCITETNAKGWGNDERVHVGVVAVQPATGDVIYDDFEDGFMRSEIETRLLHIAPCEILIVGEMSKASEKLVRHLSGSKMNVFGDAVRLERASKKKTAAAEAYSHVSGFYAGKMKATGTKEDVQAVRLLQNVLELPEQVTVCLSAMIEHMTEYGLEHVFDLTKYFQPFSARSHMLLNGNTLVSLEIYQNQTDHSAKGSLFWTLDRTQTRFGQRLLRRWVGRPLLDKVRLEERTDAIEELTNPVRTVTVERVRRLLGRIKSDLEKSLIRIYYGKCTRPELLTVLQTMQAIAMEFVDVKSPADTGFESSLISEAIASLPVILKDITQFLDKINLHAARNDDKYSFFREEEETEEIGEEKLGIASIEHELQEHLSVASERLQRKGVKYATVSGIEYLIEIENNSLAINKVPASWIKISGTKKVSRFHTPEVIQLIRQRDQHKEALAAACDKAFAALLGDIATQYQSFRDCVQSLATLDCLLSLAIIAQQPGYVKPEFTERACLHVEQGRHPMVERILTDTYVPNDTSLDPDGTRALLVTGPNMGGKSSYVRQVALIAIMGQIGSYVPAASAKLGLLDAVFTRMGAFDNMLAGESTFMVELSETADILKQATPRSLVILDELGRGTSTHDGVAIAQAVLDYMVRNIRSLTLFITHYQHLSRMVRSFPNKELRNVHMRFTESGGSNGDEEITFLYEVAEGVAHRSYGLNVARLANLPTSVLEVAKTKSAELEESIKRKRLAALVGAVGRIVEAKDGGDVPSAEDALVERLLASADQL</sequence>
<keyword evidence="8 14" id="KW-0234">DNA repair</keyword>
<dbReference type="InterPro" id="IPR036678">
    <property type="entry name" value="MutS_con_dom_sf"/>
</dbReference>
<evidence type="ECO:0000256" key="1">
    <source>
        <dbReference type="ARBA" id="ARBA00004123"/>
    </source>
</evidence>
<evidence type="ECO:0000256" key="14">
    <source>
        <dbReference type="RuleBase" id="RU003756"/>
    </source>
</evidence>
<dbReference type="SMART" id="SM00533">
    <property type="entry name" value="MUTSd"/>
    <property type="match status" value="1"/>
</dbReference>
<organism evidence="17 18">
    <name type="scientific">Penicillium brasilianum</name>
    <dbReference type="NCBI Taxonomy" id="104259"/>
    <lineage>
        <taxon>Eukaryota</taxon>
        <taxon>Fungi</taxon>
        <taxon>Dikarya</taxon>
        <taxon>Ascomycota</taxon>
        <taxon>Pezizomycotina</taxon>
        <taxon>Eurotiomycetes</taxon>
        <taxon>Eurotiomycetidae</taxon>
        <taxon>Eurotiales</taxon>
        <taxon>Aspergillaceae</taxon>
        <taxon>Penicillium</taxon>
    </lineage>
</organism>
<dbReference type="OrthoDB" id="121051at2759"/>
<evidence type="ECO:0000256" key="6">
    <source>
        <dbReference type="ARBA" id="ARBA00022840"/>
    </source>
</evidence>
<feature type="compositionally biased region" description="Low complexity" evidence="15">
    <location>
        <begin position="1"/>
        <end position="15"/>
    </location>
</feature>
<dbReference type="FunFam" id="3.40.1170.10:FF:000006">
    <property type="entry name" value="DNA mismatch repair protein"/>
    <property type="match status" value="1"/>
</dbReference>
<dbReference type="SUPFAM" id="SSF55271">
    <property type="entry name" value="DNA repair protein MutS, domain I"/>
    <property type="match status" value="1"/>
</dbReference>
<feature type="compositionally biased region" description="Basic and acidic residues" evidence="15">
    <location>
        <begin position="135"/>
        <end position="150"/>
    </location>
</feature>
<dbReference type="FunFam" id="3.40.50.300:FF:001909">
    <property type="entry name" value="DNA mismatch repair protein msh3"/>
    <property type="match status" value="1"/>
</dbReference>
<dbReference type="Pfam" id="PF05192">
    <property type="entry name" value="MutS_III"/>
    <property type="match status" value="1"/>
</dbReference>
<dbReference type="GO" id="GO:0006312">
    <property type="term" value="P:mitotic recombination"/>
    <property type="evidence" value="ECO:0007669"/>
    <property type="project" value="TreeGrafter"/>
</dbReference>
<dbReference type="InterPro" id="IPR007695">
    <property type="entry name" value="DNA_mismatch_repair_MutS-lik_N"/>
</dbReference>
<dbReference type="Gene3D" id="3.40.50.300">
    <property type="entry name" value="P-loop containing nucleotide triphosphate hydrolases"/>
    <property type="match status" value="1"/>
</dbReference>
<evidence type="ECO:0000256" key="9">
    <source>
        <dbReference type="ARBA" id="ARBA00023242"/>
    </source>
</evidence>
<dbReference type="NCBIfam" id="NF003810">
    <property type="entry name" value="PRK05399.1"/>
    <property type="match status" value="1"/>
</dbReference>
<evidence type="ECO:0000256" key="8">
    <source>
        <dbReference type="ARBA" id="ARBA00023204"/>
    </source>
</evidence>
<evidence type="ECO:0000256" key="15">
    <source>
        <dbReference type="SAM" id="MobiDB-lite"/>
    </source>
</evidence>
<feature type="region of interest" description="Disordered" evidence="15">
    <location>
        <begin position="177"/>
        <end position="212"/>
    </location>
</feature>
<protein>
    <recommendedName>
        <fullName evidence="3 13">DNA mismatch repair protein MSH3</fullName>
    </recommendedName>
    <alternativeName>
        <fullName evidence="3 13">DNA mismatch repair protein MSH3</fullName>
    </alternativeName>
    <alternativeName>
        <fullName evidence="12">MutS protein homolog 3</fullName>
    </alternativeName>
</protein>
<evidence type="ECO:0000256" key="13">
    <source>
        <dbReference type="ARBA" id="ARBA00073774"/>
    </source>
</evidence>
<dbReference type="Proteomes" id="UP000042958">
    <property type="component" value="Unassembled WGS sequence"/>
</dbReference>
<dbReference type="InterPro" id="IPR000432">
    <property type="entry name" value="DNA_mismatch_repair_MutS_C"/>
</dbReference>
<dbReference type="Pfam" id="PF01624">
    <property type="entry name" value="MutS_I"/>
    <property type="match status" value="1"/>
</dbReference>
<evidence type="ECO:0000259" key="16">
    <source>
        <dbReference type="PROSITE" id="PS00486"/>
    </source>
</evidence>
<dbReference type="FunFam" id="3.30.420.110:FF:000008">
    <property type="entry name" value="DNA mismatch repair protein"/>
    <property type="match status" value="1"/>
</dbReference>
<comment type="similarity">
    <text evidence="2">Belongs to the DNA mismatch repair MutS family. MSH3 subfamily.</text>
</comment>
<evidence type="ECO:0000256" key="3">
    <source>
        <dbReference type="ARBA" id="ARBA00022151"/>
    </source>
</evidence>
<proteinExistence type="inferred from homology"/>
<evidence type="ECO:0000256" key="4">
    <source>
        <dbReference type="ARBA" id="ARBA00022741"/>
    </source>
</evidence>
<accession>A0A0F7VFH9</accession>
<dbReference type="GO" id="GO:0140664">
    <property type="term" value="F:ATP-dependent DNA damage sensor activity"/>
    <property type="evidence" value="ECO:0007669"/>
    <property type="project" value="InterPro"/>
</dbReference>
<evidence type="ECO:0000256" key="2">
    <source>
        <dbReference type="ARBA" id="ARBA00007094"/>
    </source>
</evidence>
<feature type="compositionally biased region" description="Polar residues" evidence="15">
    <location>
        <begin position="21"/>
        <end position="30"/>
    </location>
</feature>
<dbReference type="GO" id="GO:0030983">
    <property type="term" value="F:mismatched DNA binding"/>
    <property type="evidence" value="ECO:0007669"/>
    <property type="project" value="UniProtKB-UniRule"/>
</dbReference>
<dbReference type="Gene3D" id="3.40.1170.10">
    <property type="entry name" value="DNA repair protein MutS, domain I"/>
    <property type="match status" value="1"/>
</dbReference>
<name>A0A0F7VFH9_PENBI</name>
<dbReference type="Pfam" id="PF00488">
    <property type="entry name" value="MutS_V"/>
    <property type="match status" value="1"/>
</dbReference>
<dbReference type="InterPro" id="IPR007860">
    <property type="entry name" value="DNA_mmatch_repair_MutS_con_dom"/>
</dbReference>
<dbReference type="InterPro" id="IPR027417">
    <property type="entry name" value="P-loop_NTPase"/>
</dbReference>
<dbReference type="SUPFAM" id="SSF52540">
    <property type="entry name" value="P-loop containing nucleoside triphosphate hydrolases"/>
    <property type="match status" value="1"/>
</dbReference>
<evidence type="ECO:0000256" key="7">
    <source>
        <dbReference type="ARBA" id="ARBA00023125"/>
    </source>
</evidence>
<evidence type="ECO:0000313" key="17">
    <source>
        <dbReference type="EMBL" id="CEO58730.1"/>
    </source>
</evidence>